<dbReference type="GO" id="GO:0003723">
    <property type="term" value="F:RNA binding"/>
    <property type="evidence" value="ECO:0007669"/>
    <property type="project" value="UniProtKB-KW"/>
</dbReference>
<feature type="compositionally biased region" description="Low complexity" evidence="2">
    <location>
        <begin position="32"/>
        <end position="50"/>
    </location>
</feature>
<feature type="compositionally biased region" description="Polar residues" evidence="2">
    <location>
        <begin position="188"/>
        <end position="203"/>
    </location>
</feature>
<name>A0A409VJA1_9AGAR</name>
<sequence length="1255" mass="139249">MSSQKGNSLHHVTAGDTDLSSGAEGSDASWVKTPTGKGKTSSKTQSSSASHQNERYHLTNPALSAPASTSKIRRHHSARDASTNPESSSSQPSSATRPRTFLTSSETPSKGSAGSRSTPNSRFNVIANTLAESKPDKTTPSKLTRSATVPEVKSSSKRVIIIDDDSDDDGARTDNDVSPLPAVRPPLTTDSSVSSTNTLFSQISRETSSSSLDVSSSEATARPSTSKIAKPAVAQDIFSPTVSPNVTKRKKQKQQLAPQTLVSPPGIELSPEQPQEPVPEAIYKFAHSRFGVDLDVGFIAHHTETQRIMDDLKIEWGVQFEVARGVSQGHWTWAEVRPHLQRLVGKNADVAYKVPNIIRNKKVAPPLPSDIHLWKELDREQLAIMENIGRGLGLMGDFDGQKDWYGGRIQQRARLVKEGSSYKIKLEAMEKRRSNRYARMFGSRRFIHLKIAKEVLQNENAQVKQFLLKKFVLCGRVYVPFTSKEKAVYLFETNENYQREAKEWCGDQFRKSFRYFIKWHNPLEQAKNYKQNISKWSTRFALGLSNSVPALLFEEKNIIFIKDITTPDCKDPAKPAAEELMTDGCGFINHEALYRIVQYMGYENIPAGIQGRIDGSKGFWILHPTDDSKEPKIWIRDSQNKIKNARFDRAHRILDLLGPSRPSPSIALTSQSIVNVFWNGLPGPTLVRLMEEGLEKEVAPLLDWDRPHAGVFLWDAVNKAGNVTGARSQRVSAALNRALGLKGRDWGPEDSDTEEENEDAEDASASANAGRNKYSGSIGNLAPASLYELTLEMLQSGFLPNTNLQLFTKMGYVVDNVIKSAVEKFRIPIEESLGAYVIPDPLGVLEEGEIYYRFSRPRTDPKTGLLIHTLEGDVLLGRYPIRLPSDMRKVRAVDRRELGRWPDTIIISVKGFLSLAAALAGGDMDGDELIAIWAKEILDAFNNTPLIKQPPTLIEQDFEPTGKVEKVEPFCVRTQNMSPRQASEALLEHLIANLNESQVGLYSMMHENATVAHGYAHAESIRLAYIFAILLDAAKTGHRLKAGVLQRDLRRFGNKSSNGAASVAPNDILGRLKAAGTAKGQELVQRYDEKKARVPQDKELLLAYNFASKYALDAHAQQITIFHEELDKIRAHVKAAYQIFLASCKEYRDKKSQQSPAKTGKKGKQNDIMIPCARAYAEPIQGKIILTRDLEQVKASYAYQLSEPFAFSVAFNELCHMKATAASGGHAPTIRIFDEAKTLSSAFLKALSRSDEDSL</sequence>
<reference evidence="4 5" key="1">
    <citation type="journal article" date="2018" name="Evol. Lett.">
        <title>Horizontal gene cluster transfer increased hallucinogenic mushroom diversity.</title>
        <authorList>
            <person name="Reynolds H.T."/>
            <person name="Vijayakumar V."/>
            <person name="Gluck-Thaler E."/>
            <person name="Korotkin H.B."/>
            <person name="Matheny P.B."/>
            <person name="Slot J.C."/>
        </authorList>
    </citation>
    <scope>NUCLEOTIDE SEQUENCE [LARGE SCALE GENOMIC DNA]</scope>
    <source>
        <strain evidence="4 5">SRW20</strain>
    </source>
</reference>
<dbReference type="Proteomes" id="UP000284706">
    <property type="component" value="Unassembled WGS sequence"/>
</dbReference>
<proteinExistence type="inferred from homology"/>
<dbReference type="GO" id="GO:0031380">
    <property type="term" value="C:nuclear RNA-directed RNA polymerase complex"/>
    <property type="evidence" value="ECO:0007669"/>
    <property type="project" value="TreeGrafter"/>
</dbReference>
<evidence type="ECO:0000313" key="4">
    <source>
        <dbReference type="EMBL" id="PPQ66354.1"/>
    </source>
</evidence>
<dbReference type="InterPro" id="IPR007855">
    <property type="entry name" value="RDRP"/>
</dbReference>
<comment type="caution">
    <text evidence="4">The sequence shown here is derived from an EMBL/GenBank/DDBJ whole genome shotgun (WGS) entry which is preliminary data.</text>
</comment>
<feature type="compositionally biased region" description="Polar residues" evidence="2">
    <location>
        <begin position="101"/>
        <end position="131"/>
    </location>
</feature>
<keyword evidence="1" id="KW-0548">Nucleotidyltransferase</keyword>
<evidence type="ECO:0000256" key="1">
    <source>
        <dbReference type="RuleBase" id="RU363098"/>
    </source>
</evidence>
<protein>
    <recommendedName>
        <fullName evidence="1">RNA-dependent RNA polymerase</fullName>
        <ecNumber evidence="1">2.7.7.48</ecNumber>
    </recommendedName>
</protein>
<feature type="region of interest" description="Disordered" evidence="2">
    <location>
        <begin position="240"/>
        <end position="275"/>
    </location>
</feature>
<feature type="compositionally biased region" description="Low complexity" evidence="2">
    <location>
        <begin position="82"/>
        <end position="100"/>
    </location>
</feature>
<feature type="domain" description="RDRP core" evidence="3">
    <location>
        <begin position="423"/>
        <end position="1072"/>
    </location>
</feature>
<keyword evidence="1" id="KW-0694">RNA-binding</keyword>
<evidence type="ECO:0000259" key="3">
    <source>
        <dbReference type="Pfam" id="PF05183"/>
    </source>
</evidence>
<dbReference type="PANTHER" id="PTHR23079:SF14">
    <property type="entry name" value="RNA-DEPENDENT RNA POLYMERASE"/>
    <property type="match status" value="1"/>
</dbReference>
<feature type="region of interest" description="Disordered" evidence="2">
    <location>
        <begin position="742"/>
        <end position="771"/>
    </location>
</feature>
<keyword evidence="5" id="KW-1185">Reference proteome</keyword>
<dbReference type="STRING" id="231916.A0A409VJA1"/>
<feature type="compositionally biased region" description="Polar residues" evidence="2">
    <location>
        <begin position="218"/>
        <end position="227"/>
    </location>
</feature>
<dbReference type="GO" id="GO:0003968">
    <property type="term" value="F:RNA-directed RNA polymerase activity"/>
    <property type="evidence" value="ECO:0007669"/>
    <property type="project" value="UniProtKB-KW"/>
</dbReference>
<comment type="similarity">
    <text evidence="1">Belongs to the RdRP family.</text>
</comment>
<dbReference type="EMBL" id="NHYE01005632">
    <property type="protein sequence ID" value="PPQ66354.1"/>
    <property type="molecule type" value="Genomic_DNA"/>
</dbReference>
<dbReference type="PANTHER" id="PTHR23079">
    <property type="entry name" value="RNA-DEPENDENT RNA POLYMERASE"/>
    <property type="match status" value="1"/>
</dbReference>
<dbReference type="AlphaFoldDB" id="A0A409VJA1"/>
<comment type="catalytic activity">
    <reaction evidence="1">
        <text>RNA(n) + a ribonucleoside 5'-triphosphate = RNA(n+1) + diphosphate</text>
        <dbReference type="Rhea" id="RHEA:21248"/>
        <dbReference type="Rhea" id="RHEA-COMP:14527"/>
        <dbReference type="Rhea" id="RHEA-COMP:17342"/>
        <dbReference type="ChEBI" id="CHEBI:33019"/>
        <dbReference type="ChEBI" id="CHEBI:61557"/>
        <dbReference type="ChEBI" id="CHEBI:140395"/>
        <dbReference type="EC" id="2.7.7.48"/>
    </reaction>
</comment>
<dbReference type="EC" id="2.7.7.48" evidence="1"/>
<feature type="compositionally biased region" description="Acidic residues" evidence="2">
    <location>
        <begin position="748"/>
        <end position="762"/>
    </location>
</feature>
<dbReference type="InterPro" id="IPR057596">
    <property type="entry name" value="RDRP_core"/>
</dbReference>
<dbReference type="OrthoDB" id="10055769at2759"/>
<feature type="compositionally biased region" description="Low complexity" evidence="2">
    <location>
        <begin position="204"/>
        <end position="217"/>
    </location>
</feature>
<gene>
    <name evidence="4" type="ORF">CVT26_011073</name>
</gene>
<dbReference type="InParanoid" id="A0A409VJA1"/>
<accession>A0A409VJA1</accession>
<keyword evidence="1" id="KW-0808">Transferase</keyword>
<keyword evidence="1" id="KW-0696">RNA-directed RNA polymerase</keyword>
<dbReference type="Pfam" id="PF05183">
    <property type="entry name" value="RdRP"/>
    <property type="match status" value="1"/>
</dbReference>
<evidence type="ECO:0000256" key="2">
    <source>
        <dbReference type="SAM" id="MobiDB-lite"/>
    </source>
</evidence>
<organism evidence="4 5">
    <name type="scientific">Gymnopilus dilepis</name>
    <dbReference type="NCBI Taxonomy" id="231916"/>
    <lineage>
        <taxon>Eukaryota</taxon>
        <taxon>Fungi</taxon>
        <taxon>Dikarya</taxon>
        <taxon>Basidiomycota</taxon>
        <taxon>Agaricomycotina</taxon>
        <taxon>Agaricomycetes</taxon>
        <taxon>Agaricomycetidae</taxon>
        <taxon>Agaricales</taxon>
        <taxon>Agaricineae</taxon>
        <taxon>Hymenogastraceae</taxon>
        <taxon>Gymnopilus</taxon>
    </lineage>
</organism>
<feature type="region of interest" description="Disordered" evidence="2">
    <location>
        <begin position="1"/>
        <end position="228"/>
    </location>
</feature>
<evidence type="ECO:0000313" key="5">
    <source>
        <dbReference type="Proteomes" id="UP000284706"/>
    </source>
</evidence>
<dbReference type="GO" id="GO:0030422">
    <property type="term" value="P:siRNA processing"/>
    <property type="evidence" value="ECO:0007669"/>
    <property type="project" value="TreeGrafter"/>
</dbReference>